<gene>
    <name evidence="1" type="ORF">RJ639_038594</name>
</gene>
<evidence type="ECO:0000313" key="2">
    <source>
        <dbReference type="Proteomes" id="UP001188597"/>
    </source>
</evidence>
<accession>A0AA88WIM2</accession>
<dbReference type="EMBL" id="JAVXUP010000416">
    <property type="protein sequence ID" value="KAK3028526.1"/>
    <property type="molecule type" value="Genomic_DNA"/>
</dbReference>
<evidence type="ECO:0000313" key="1">
    <source>
        <dbReference type="EMBL" id="KAK3028526.1"/>
    </source>
</evidence>
<sequence length="93" mass="10798">MYHLSRGHFLNASVFINPTTSLFLPTTTKSKKLCLSRIHLLSSEDKLPLPIASKTSPVLSFHWVLIIFLKRDRNGNWCKKDRDERWGFVKEAL</sequence>
<proteinExistence type="predicted"/>
<protein>
    <submittedName>
        <fullName evidence="1">Uncharacterized protein</fullName>
    </submittedName>
</protein>
<name>A0AA88WIM2_9ASTE</name>
<reference evidence="1" key="1">
    <citation type="submission" date="2022-12" db="EMBL/GenBank/DDBJ databases">
        <title>Draft genome assemblies for two species of Escallonia (Escalloniales).</title>
        <authorList>
            <person name="Chanderbali A."/>
            <person name="Dervinis C."/>
            <person name="Anghel I."/>
            <person name="Soltis D."/>
            <person name="Soltis P."/>
            <person name="Zapata F."/>
        </authorList>
    </citation>
    <scope>NUCLEOTIDE SEQUENCE</scope>
    <source>
        <strain evidence="1">UCBG64.0493</strain>
        <tissue evidence="1">Leaf</tissue>
    </source>
</reference>
<keyword evidence="2" id="KW-1185">Reference proteome</keyword>
<dbReference type="AlphaFoldDB" id="A0AA88WIM2"/>
<dbReference type="Proteomes" id="UP001188597">
    <property type="component" value="Unassembled WGS sequence"/>
</dbReference>
<comment type="caution">
    <text evidence="1">The sequence shown here is derived from an EMBL/GenBank/DDBJ whole genome shotgun (WGS) entry which is preliminary data.</text>
</comment>
<organism evidence="1 2">
    <name type="scientific">Escallonia herrerae</name>
    <dbReference type="NCBI Taxonomy" id="1293975"/>
    <lineage>
        <taxon>Eukaryota</taxon>
        <taxon>Viridiplantae</taxon>
        <taxon>Streptophyta</taxon>
        <taxon>Embryophyta</taxon>
        <taxon>Tracheophyta</taxon>
        <taxon>Spermatophyta</taxon>
        <taxon>Magnoliopsida</taxon>
        <taxon>eudicotyledons</taxon>
        <taxon>Gunneridae</taxon>
        <taxon>Pentapetalae</taxon>
        <taxon>asterids</taxon>
        <taxon>campanulids</taxon>
        <taxon>Escalloniales</taxon>
        <taxon>Escalloniaceae</taxon>
        <taxon>Escallonia</taxon>
    </lineage>
</organism>